<reference evidence="3 4" key="1">
    <citation type="submission" date="2020-05" db="EMBL/GenBank/DDBJ databases">
        <title>Whole genome sequencing and identification of novel metabolites from Paenibacillus alvei strain JR949.</title>
        <authorList>
            <person name="Rajendhran J."/>
            <person name="Sree Pranav P."/>
            <person name="Mahalakshmi B."/>
            <person name="Karthikeyan R."/>
        </authorList>
    </citation>
    <scope>NUCLEOTIDE SEQUENCE [LARGE SCALE GENOMIC DNA]</scope>
    <source>
        <strain evidence="3 4">JR949</strain>
    </source>
</reference>
<feature type="coiled-coil region" evidence="1">
    <location>
        <begin position="432"/>
        <end position="476"/>
    </location>
</feature>
<dbReference type="GO" id="GO:0032259">
    <property type="term" value="P:methylation"/>
    <property type="evidence" value="ECO:0007669"/>
    <property type="project" value="UniProtKB-KW"/>
</dbReference>
<dbReference type="SUPFAM" id="SSF53335">
    <property type="entry name" value="S-adenosyl-L-methionine-dependent methyltransferases"/>
    <property type="match status" value="1"/>
</dbReference>
<dbReference type="Pfam" id="PF08241">
    <property type="entry name" value="Methyltransf_11"/>
    <property type="match status" value="1"/>
</dbReference>
<dbReference type="InterPro" id="IPR013216">
    <property type="entry name" value="Methyltransf_11"/>
</dbReference>
<comment type="caution">
    <text evidence="3">The sequence shown here is derived from an EMBL/GenBank/DDBJ whole genome shotgun (WGS) entry which is preliminary data.</text>
</comment>
<feature type="domain" description="Methyltransferase type 11" evidence="2">
    <location>
        <begin position="57"/>
        <end position="115"/>
    </location>
</feature>
<dbReference type="RefSeq" id="WP_171416804.1">
    <property type="nucleotide sequence ID" value="NZ_JABFOR010000012.1"/>
</dbReference>
<evidence type="ECO:0000256" key="1">
    <source>
        <dbReference type="SAM" id="Coils"/>
    </source>
</evidence>
<keyword evidence="3" id="KW-0489">Methyltransferase</keyword>
<gene>
    <name evidence="3" type="ORF">HMI46_12170</name>
</gene>
<protein>
    <submittedName>
        <fullName evidence="3">Methyltransferase domain-containing protein</fullName>
    </submittedName>
</protein>
<dbReference type="CDD" id="cd02440">
    <property type="entry name" value="AdoMet_MTases"/>
    <property type="match status" value="1"/>
</dbReference>
<evidence type="ECO:0000313" key="4">
    <source>
        <dbReference type="Proteomes" id="UP000552038"/>
    </source>
</evidence>
<sequence>MIPFHQYQRYKLAELIMSQLKNNQDKYRILEVGANEHKNLQFFLPNDDITYLDIDLPEELVDDPSFVKGDATDMNFDNDEFDFIIALDVLEHIVPSKREMFLKEIYRVSKKGVILSAPFLNQYNQKAEIRVASYFETLYSKSIRWQEEHQENGLPLLDEQLKIINTFAKNEPIVINHGDPLIWEKMMRMEFLVGLKPKIQGYWNEINNFYNNDLFHMDFVDNGVRSFVVIPKEAVHISSMAFEKPSMTSKSYDQFMDLENSFYQLFSILEEDKKYVGQLFVDTGRGYSESESLNQSFHIKDLPEIIDFEYNVGKFEHIHNLRFDPMTDQCSIRFHYCKMTDNEGNDVELEISNTNADNQLNKIMIYNHSDPQIYFNGANCEIRKLSIRVEFLTRTEGHLSLTNELLIEDIQVQKKQIDELSKCLYEKEKEYNSNILEKEEKLNQNQVELQERQFKVQMLENEVQRLESEIQQAKRNIEH</sequence>
<dbReference type="GO" id="GO:0008757">
    <property type="term" value="F:S-adenosylmethionine-dependent methyltransferase activity"/>
    <property type="evidence" value="ECO:0007669"/>
    <property type="project" value="InterPro"/>
</dbReference>
<evidence type="ECO:0000259" key="2">
    <source>
        <dbReference type="Pfam" id="PF08241"/>
    </source>
</evidence>
<keyword evidence="1" id="KW-0175">Coiled coil</keyword>
<proteinExistence type="predicted"/>
<dbReference type="Gene3D" id="3.40.50.150">
    <property type="entry name" value="Vaccinia Virus protein VP39"/>
    <property type="match status" value="1"/>
</dbReference>
<dbReference type="AlphaFoldDB" id="A0AAP6ZYR8"/>
<dbReference type="Proteomes" id="UP000552038">
    <property type="component" value="Unassembled WGS sequence"/>
</dbReference>
<keyword evidence="3" id="KW-0808">Transferase</keyword>
<name>A0AAP6ZYR8_PAEAL</name>
<dbReference type="EMBL" id="JABFOR010000012">
    <property type="protein sequence ID" value="NOJ71315.1"/>
    <property type="molecule type" value="Genomic_DNA"/>
</dbReference>
<organism evidence="3 4">
    <name type="scientific">Paenibacillus alvei</name>
    <name type="common">Bacillus alvei</name>
    <dbReference type="NCBI Taxonomy" id="44250"/>
    <lineage>
        <taxon>Bacteria</taxon>
        <taxon>Bacillati</taxon>
        <taxon>Bacillota</taxon>
        <taxon>Bacilli</taxon>
        <taxon>Bacillales</taxon>
        <taxon>Paenibacillaceae</taxon>
        <taxon>Paenibacillus</taxon>
    </lineage>
</organism>
<dbReference type="InterPro" id="IPR029063">
    <property type="entry name" value="SAM-dependent_MTases_sf"/>
</dbReference>
<feature type="non-terminal residue" evidence="3">
    <location>
        <position position="479"/>
    </location>
</feature>
<evidence type="ECO:0000313" key="3">
    <source>
        <dbReference type="EMBL" id="NOJ71315.1"/>
    </source>
</evidence>
<accession>A0AAP6ZYR8</accession>